<evidence type="ECO:0000313" key="7">
    <source>
        <dbReference type="Proteomes" id="UP000239757"/>
    </source>
</evidence>
<keyword evidence="1" id="KW-0479">Metal-binding</keyword>
<feature type="domain" description="SWIM-type" evidence="5">
    <location>
        <begin position="394"/>
        <end position="426"/>
    </location>
</feature>
<protein>
    <recommendedName>
        <fullName evidence="5">SWIM-type domain-containing protein</fullName>
    </recommendedName>
</protein>
<dbReference type="OrthoDB" id="1747431at2759"/>
<accession>A0A2P5YMK6</accession>
<sequence length="517" mass="60743">MTTYLVLPDEIISLAQREKVNKMMREVQDYRMKPKENIVQHLITVNQKMQKVLWMGHEMIRNNKVQYLTLRGTLIEHEHQIILDELWKTSVPRTYWNLVINFAKFIISYGARKIARQSIGSRKLIGKQNVFDQPWMDKLVVRKLSRELVYSIPVIKIEEAEDPEEFPNWIVEDEYEENQEFLNWIVENFPDEDTGSEMEENVKLNISDDEDMETMIALYCGNGSEKNSPIHLFAELAGMEHNEDLTAYDVNDDGNINAFSVGNQMQRIVIHNNPRPHMSLIDPNVAHEAEFLEYPEILPAHRLAVNSEHEAQFQYRVLYRKAWIAKQMAMEQLYGDFDASYNELQGWIIAMRDTMVANHRMARSMNVEIYSRRHETFHVTETIGRQPGIPHRSYGVDLRNRRCDCRRFQTVHYLCAHVVAVCAKVNLNVEQFVDDVYILEHTLRVWENEFPILPDLSTWEVPSTTFELVPDRGLRRNLRGHPQSSRIRNEMDIREKSDGKHCGLCRFAGHNWSKCPQ</sequence>
<evidence type="ECO:0000256" key="4">
    <source>
        <dbReference type="PROSITE-ProRule" id="PRU00325"/>
    </source>
</evidence>
<keyword evidence="2 4" id="KW-0863">Zinc-finger</keyword>
<evidence type="ECO:0000259" key="5">
    <source>
        <dbReference type="PROSITE" id="PS50966"/>
    </source>
</evidence>
<dbReference type="EMBL" id="KZ662996">
    <property type="protein sequence ID" value="PPS16822.1"/>
    <property type="molecule type" value="Genomic_DNA"/>
</dbReference>
<keyword evidence="3" id="KW-0862">Zinc</keyword>
<dbReference type="PROSITE" id="PS50966">
    <property type="entry name" value="ZF_SWIM"/>
    <property type="match status" value="1"/>
</dbReference>
<proteinExistence type="predicted"/>
<dbReference type="AlphaFoldDB" id="A0A2P5YMK6"/>
<dbReference type="SMART" id="SM00575">
    <property type="entry name" value="ZnF_PMZ"/>
    <property type="match status" value="1"/>
</dbReference>
<dbReference type="GO" id="GO:0008270">
    <property type="term" value="F:zinc ion binding"/>
    <property type="evidence" value="ECO:0007669"/>
    <property type="project" value="UniProtKB-KW"/>
</dbReference>
<gene>
    <name evidence="6" type="ORF">GOBAR_AA03734</name>
</gene>
<dbReference type="InterPro" id="IPR007527">
    <property type="entry name" value="Znf_SWIM"/>
</dbReference>
<organism evidence="6 7">
    <name type="scientific">Gossypium barbadense</name>
    <name type="common">Sea Island cotton</name>
    <name type="synonym">Hibiscus barbadensis</name>
    <dbReference type="NCBI Taxonomy" id="3634"/>
    <lineage>
        <taxon>Eukaryota</taxon>
        <taxon>Viridiplantae</taxon>
        <taxon>Streptophyta</taxon>
        <taxon>Embryophyta</taxon>
        <taxon>Tracheophyta</taxon>
        <taxon>Spermatophyta</taxon>
        <taxon>Magnoliopsida</taxon>
        <taxon>eudicotyledons</taxon>
        <taxon>Gunneridae</taxon>
        <taxon>Pentapetalae</taxon>
        <taxon>rosids</taxon>
        <taxon>malvids</taxon>
        <taxon>Malvales</taxon>
        <taxon>Malvaceae</taxon>
        <taxon>Malvoideae</taxon>
        <taxon>Gossypium</taxon>
    </lineage>
</organism>
<evidence type="ECO:0000256" key="1">
    <source>
        <dbReference type="ARBA" id="ARBA00022723"/>
    </source>
</evidence>
<reference evidence="6 7" key="1">
    <citation type="submission" date="2015-01" db="EMBL/GenBank/DDBJ databases">
        <title>Genome of allotetraploid Gossypium barbadense reveals genomic plasticity and fiber elongation in cotton evolution.</title>
        <authorList>
            <person name="Chen X."/>
            <person name="Liu X."/>
            <person name="Zhao B."/>
            <person name="Zheng H."/>
            <person name="Hu Y."/>
            <person name="Lu G."/>
            <person name="Yang C."/>
            <person name="Chen J."/>
            <person name="Shan C."/>
            <person name="Zhang L."/>
            <person name="Zhou Y."/>
            <person name="Wang L."/>
            <person name="Guo W."/>
            <person name="Bai Y."/>
            <person name="Ruan J."/>
            <person name="Shangguan X."/>
            <person name="Mao Y."/>
            <person name="Jiang J."/>
            <person name="Zhu Y."/>
            <person name="Lei J."/>
            <person name="Kang H."/>
            <person name="Chen S."/>
            <person name="He X."/>
            <person name="Wang R."/>
            <person name="Wang Y."/>
            <person name="Chen J."/>
            <person name="Wang L."/>
            <person name="Yu S."/>
            <person name="Wang B."/>
            <person name="Wei J."/>
            <person name="Song S."/>
            <person name="Lu X."/>
            <person name="Gao Z."/>
            <person name="Gu W."/>
            <person name="Deng X."/>
            <person name="Ma D."/>
            <person name="Wang S."/>
            <person name="Liang W."/>
            <person name="Fang L."/>
            <person name="Cai C."/>
            <person name="Zhu X."/>
            <person name="Zhou B."/>
            <person name="Zhang Y."/>
            <person name="Chen Z."/>
            <person name="Xu S."/>
            <person name="Zhu R."/>
            <person name="Wang S."/>
            <person name="Zhang T."/>
            <person name="Zhao G."/>
        </authorList>
    </citation>
    <scope>NUCLEOTIDE SEQUENCE [LARGE SCALE GENOMIC DNA]</scope>
    <source>
        <strain evidence="7">cv. Xinhai21</strain>
        <tissue evidence="6">Leaf</tissue>
    </source>
</reference>
<dbReference type="PANTHER" id="PTHR31973">
    <property type="entry name" value="POLYPROTEIN, PUTATIVE-RELATED"/>
    <property type="match status" value="1"/>
</dbReference>
<evidence type="ECO:0000256" key="2">
    <source>
        <dbReference type="ARBA" id="ARBA00022771"/>
    </source>
</evidence>
<dbReference type="PANTHER" id="PTHR31973:SF195">
    <property type="entry name" value="MUDR FAMILY TRANSPOSASE"/>
    <property type="match status" value="1"/>
</dbReference>
<dbReference type="Pfam" id="PF04434">
    <property type="entry name" value="SWIM"/>
    <property type="match status" value="1"/>
</dbReference>
<dbReference type="InterPro" id="IPR006564">
    <property type="entry name" value="Znf_PMZ"/>
</dbReference>
<evidence type="ECO:0000256" key="3">
    <source>
        <dbReference type="ARBA" id="ARBA00022833"/>
    </source>
</evidence>
<evidence type="ECO:0000313" key="6">
    <source>
        <dbReference type="EMBL" id="PPS16822.1"/>
    </source>
</evidence>
<dbReference type="Proteomes" id="UP000239757">
    <property type="component" value="Unassembled WGS sequence"/>
</dbReference>
<name>A0A2P5YMK6_GOSBA</name>